<gene>
    <name evidence="1" type="ORF">HPB47_017114</name>
</gene>
<reference evidence="1 2" key="1">
    <citation type="journal article" date="2020" name="Cell">
        <title>Large-Scale Comparative Analyses of Tick Genomes Elucidate Their Genetic Diversity and Vector Capacities.</title>
        <authorList>
            <consortium name="Tick Genome and Microbiome Consortium (TIGMIC)"/>
            <person name="Jia N."/>
            <person name="Wang J."/>
            <person name="Shi W."/>
            <person name="Du L."/>
            <person name="Sun Y."/>
            <person name="Zhan W."/>
            <person name="Jiang J.F."/>
            <person name="Wang Q."/>
            <person name="Zhang B."/>
            <person name="Ji P."/>
            <person name="Bell-Sakyi L."/>
            <person name="Cui X.M."/>
            <person name="Yuan T.T."/>
            <person name="Jiang B.G."/>
            <person name="Yang W.F."/>
            <person name="Lam T.T."/>
            <person name="Chang Q.C."/>
            <person name="Ding S.J."/>
            <person name="Wang X.J."/>
            <person name="Zhu J.G."/>
            <person name="Ruan X.D."/>
            <person name="Zhao L."/>
            <person name="Wei J.T."/>
            <person name="Ye R.Z."/>
            <person name="Que T.C."/>
            <person name="Du C.H."/>
            <person name="Zhou Y.H."/>
            <person name="Cheng J.X."/>
            <person name="Dai P.F."/>
            <person name="Guo W.B."/>
            <person name="Han X.H."/>
            <person name="Huang E.J."/>
            <person name="Li L.F."/>
            <person name="Wei W."/>
            <person name="Gao Y.C."/>
            <person name="Liu J.Z."/>
            <person name="Shao H.Z."/>
            <person name="Wang X."/>
            <person name="Wang C.C."/>
            <person name="Yang T.C."/>
            <person name="Huo Q.B."/>
            <person name="Li W."/>
            <person name="Chen H.Y."/>
            <person name="Chen S.E."/>
            <person name="Zhou L.G."/>
            <person name="Ni X.B."/>
            <person name="Tian J.H."/>
            <person name="Sheng Y."/>
            <person name="Liu T."/>
            <person name="Pan Y.S."/>
            <person name="Xia L.Y."/>
            <person name="Li J."/>
            <person name="Zhao F."/>
            <person name="Cao W.C."/>
        </authorList>
    </citation>
    <scope>NUCLEOTIDE SEQUENCE [LARGE SCALE GENOMIC DNA]</scope>
    <source>
        <strain evidence="1">Iper-2018</strain>
    </source>
</reference>
<evidence type="ECO:0000313" key="2">
    <source>
        <dbReference type="Proteomes" id="UP000805193"/>
    </source>
</evidence>
<protein>
    <submittedName>
        <fullName evidence="1">Uncharacterized protein</fullName>
    </submittedName>
</protein>
<evidence type="ECO:0000313" key="1">
    <source>
        <dbReference type="EMBL" id="KAG0445298.1"/>
    </source>
</evidence>
<accession>A0AC60R2C2</accession>
<feature type="non-terminal residue" evidence="1">
    <location>
        <position position="1"/>
    </location>
</feature>
<feature type="non-terminal residue" evidence="1">
    <location>
        <position position="498"/>
    </location>
</feature>
<sequence length="498" mass="54825">ERLSLLTDPETPTRFGTSRCRDTCPDLTMVRGIRNPRWVNSGENLGRAVLSPLLFNLAMINLPEKLKNIPKVEHAIYADDITIWCKSGSDGQVEERLQAAADITAEYARSRGLQCTPNPREELITHINVKMDGQEVPKPQEGRNKSTLDKLTNAMVQINGMLGRIRNKQHGLKEREALQLVHVFLVSRVMYEPPHLNLTKKEVEKLDILLRKAYKNALGLPEYAATKKLLELRIGAQIRRLGGTDSGRWLLDKLGLANPNAASLRQQIELDDHIRAARHGTRERHMARSEALARTWDSRPGTLYVDAAGPVSGVAMAAVATSDGSKIVTKAFFRVSCATEAEEVAIALATSSDSQGAVRNFTAGSVGEVAAGLLRRHPPQAAQIVWSPGHMGHPGNEVAHTTARDSLPSRDSIPASGMEDRWSFSKCLLDIRLAPSAACPLCGWQKADTYHMVWSCENNEETSQCEASEEEWYAALASEDPVKEQLLIRRAKAAQASG</sequence>
<dbReference type="EMBL" id="JABSTQ010000596">
    <property type="protein sequence ID" value="KAG0445298.1"/>
    <property type="molecule type" value="Genomic_DNA"/>
</dbReference>
<keyword evidence="2" id="KW-1185">Reference proteome</keyword>
<organism evidence="1 2">
    <name type="scientific">Ixodes persulcatus</name>
    <name type="common">Taiga tick</name>
    <dbReference type="NCBI Taxonomy" id="34615"/>
    <lineage>
        <taxon>Eukaryota</taxon>
        <taxon>Metazoa</taxon>
        <taxon>Ecdysozoa</taxon>
        <taxon>Arthropoda</taxon>
        <taxon>Chelicerata</taxon>
        <taxon>Arachnida</taxon>
        <taxon>Acari</taxon>
        <taxon>Parasitiformes</taxon>
        <taxon>Ixodida</taxon>
        <taxon>Ixodoidea</taxon>
        <taxon>Ixodidae</taxon>
        <taxon>Ixodinae</taxon>
        <taxon>Ixodes</taxon>
    </lineage>
</organism>
<dbReference type="Proteomes" id="UP000805193">
    <property type="component" value="Unassembled WGS sequence"/>
</dbReference>
<proteinExistence type="predicted"/>
<name>A0AC60R2C2_IXOPE</name>
<comment type="caution">
    <text evidence="1">The sequence shown here is derived from an EMBL/GenBank/DDBJ whole genome shotgun (WGS) entry which is preliminary data.</text>
</comment>